<reference evidence="1" key="2">
    <citation type="journal article" date="2021" name="PeerJ">
        <title>Extensive microbial diversity within the chicken gut microbiome revealed by metagenomics and culture.</title>
        <authorList>
            <person name="Gilroy R."/>
            <person name="Ravi A."/>
            <person name="Getino M."/>
            <person name="Pursley I."/>
            <person name="Horton D.L."/>
            <person name="Alikhan N.F."/>
            <person name="Baker D."/>
            <person name="Gharbi K."/>
            <person name="Hall N."/>
            <person name="Watson M."/>
            <person name="Adriaenssens E.M."/>
            <person name="Foster-Nyarko E."/>
            <person name="Jarju S."/>
            <person name="Secka A."/>
            <person name="Antonio M."/>
            <person name="Oren A."/>
            <person name="Chaudhuri R.R."/>
            <person name="La Ragione R."/>
            <person name="Hildebrand F."/>
            <person name="Pallen M.J."/>
        </authorList>
    </citation>
    <scope>NUCLEOTIDE SEQUENCE</scope>
    <source>
        <strain evidence="1">CHK181-108</strain>
    </source>
</reference>
<dbReference type="AlphaFoldDB" id="A0A9D1H2X0"/>
<comment type="caution">
    <text evidence="1">The sequence shown here is derived from an EMBL/GenBank/DDBJ whole genome shotgun (WGS) entry which is preliminary data.</text>
</comment>
<protein>
    <submittedName>
        <fullName evidence="1">Uncharacterized protein</fullName>
    </submittedName>
</protein>
<evidence type="ECO:0000313" key="1">
    <source>
        <dbReference type="EMBL" id="HIT85268.1"/>
    </source>
</evidence>
<dbReference type="Proteomes" id="UP000824165">
    <property type="component" value="Unassembled WGS sequence"/>
</dbReference>
<sequence>MSDLYGMFLKNWGIMPSELARQNPTLLFLALDTLNGSADEPEIPPGMAFFYGK</sequence>
<dbReference type="EMBL" id="DVLU01000049">
    <property type="protein sequence ID" value="HIT85268.1"/>
    <property type="molecule type" value="Genomic_DNA"/>
</dbReference>
<accession>A0A9D1H2X0</accession>
<organism evidence="1 2">
    <name type="scientific">Candidatus Ornithomonoglobus intestinigallinarum</name>
    <dbReference type="NCBI Taxonomy" id="2840894"/>
    <lineage>
        <taxon>Bacteria</taxon>
        <taxon>Bacillati</taxon>
        <taxon>Bacillota</taxon>
        <taxon>Clostridia</taxon>
        <taxon>Candidatus Ornithomonoglobus</taxon>
    </lineage>
</organism>
<name>A0A9D1H2X0_9FIRM</name>
<evidence type="ECO:0000313" key="2">
    <source>
        <dbReference type="Proteomes" id="UP000824165"/>
    </source>
</evidence>
<reference evidence="1" key="1">
    <citation type="submission" date="2020-10" db="EMBL/GenBank/DDBJ databases">
        <authorList>
            <person name="Gilroy R."/>
        </authorList>
    </citation>
    <scope>NUCLEOTIDE SEQUENCE</scope>
    <source>
        <strain evidence="1">CHK181-108</strain>
    </source>
</reference>
<proteinExistence type="predicted"/>
<gene>
    <name evidence="1" type="ORF">IAA60_05110</name>
</gene>